<dbReference type="Gene3D" id="1.10.600.10">
    <property type="entry name" value="Farnesyl Diphosphate Synthase"/>
    <property type="match status" value="1"/>
</dbReference>
<organism evidence="1 2">
    <name type="scientific">Pelistega ratti</name>
    <dbReference type="NCBI Taxonomy" id="2652177"/>
    <lineage>
        <taxon>Bacteria</taxon>
        <taxon>Pseudomonadati</taxon>
        <taxon>Pseudomonadota</taxon>
        <taxon>Betaproteobacteria</taxon>
        <taxon>Burkholderiales</taxon>
        <taxon>Alcaligenaceae</taxon>
        <taxon>Pelistega</taxon>
    </lineage>
</organism>
<dbReference type="SUPFAM" id="SSF48576">
    <property type="entry name" value="Terpenoid synthases"/>
    <property type="match status" value="1"/>
</dbReference>
<dbReference type="PANTHER" id="PTHR31480">
    <property type="entry name" value="BIFUNCTIONAL LYCOPENE CYCLASE/PHYTOENE SYNTHASE"/>
    <property type="match status" value="1"/>
</dbReference>
<evidence type="ECO:0000313" key="2">
    <source>
        <dbReference type="Proteomes" id="UP000477651"/>
    </source>
</evidence>
<dbReference type="InterPro" id="IPR008949">
    <property type="entry name" value="Isoprenoid_synthase_dom_sf"/>
</dbReference>
<gene>
    <name evidence="1" type="ORF">F9B74_07655</name>
</gene>
<dbReference type="EMBL" id="JAAGYR010000014">
    <property type="protein sequence ID" value="NEN76195.1"/>
    <property type="molecule type" value="Genomic_DNA"/>
</dbReference>
<dbReference type="GO" id="GO:0016765">
    <property type="term" value="F:transferase activity, transferring alkyl or aryl (other than methyl) groups"/>
    <property type="evidence" value="ECO:0007669"/>
    <property type="project" value="UniProtKB-ARBA"/>
</dbReference>
<keyword evidence="2" id="KW-1185">Reference proteome</keyword>
<protein>
    <submittedName>
        <fullName evidence="1">Squalene/phytoene synthase family protein</fullName>
    </submittedName>
</protein>
<evidence type="ECO:0000313" key="1">
    <source>
        <dbReference type="EMBL" id="NEN76195.1"/>
    </source>
</evidence>
<reference evidence="1 2" key="1">
    <citation type="submission" date="2020-02" db="EMBL/GenBank/DDBJ databases">
        <title>Pelistega sp. NLN82 were isolated from wild rodents of the Hainan Island.</title>
        <authorList>
            <person name="Niu N."/>
            <person name="Zhou J."/>
        </authorList>
    </citation>
    <scope>NUCLEOTIDE SEQUENCE [LARGE SCALE GENOMIC DNA]</scope>
    <source>
        <strain evidence="1 2">NLN82</strain>
    </source>
</reference>
<sequence>MATTPSIQYCQEKTYPVGSSAYYAYLFVPEKQKETIQILYAFFNEVTQILYTASDSTVARAKIEWWKNEIHQLFQGKPEHPISQALVEPIKQYQLSQQFFTYIIESVEMDLTHNRYLDWVSLKKFCTMQTGAFTCLITQVLTTTTEDNIRFAQHIGVALHFASFLQNMGADAQQGRIYIPMDFLRQHNAIAADILNGQHTEAFQSLMQAQYLFVKDLFKEGLTYLSPNQRKALRPILIQINLSLKLLATLSKDNWQVLDKSMSLAPISQLFIATKTWISKRVYL</sequence>
<dbReference type="InterPro" id="IPR002060">
    <property type="entry name" value="Squ/phyt_synthse"/>
</dbReference>
<dbReference type="Pfam" id="PF00494">
    <property type="entry name" value="SQS_PSY"/>
    <property type="match status" value="1"/>
</dbReference>
<comment type="caution">
    <text evidence="1">The sequence shown here is derived from an EMBL/GenBank/DDBJ whole genome shotgun (WGS) entry which is preliminary data.</text>
</comment>
<name>A0A6L9Y7M6_9BURK</name>
<proteinExistence type="predicted"/>
<dbReference type="Proteomes" id="UP000477651">
    <property type="component" value="Unassembled WGS sequence"/>
</dbReference>
<dbReference type="RefSeq" id="WP_163764673.1">
    <property type="nucleotide sequence ID" value="NZ_JAAGYR010000014.1"/>
</dbReference>
<dbReference type="AlphaFoldDB" id="A0A6L9Y7M6"/>
<accession>A0A6L9Y7M6</accession>